<feature type="compositionally biased region" description="Low complexity" evidence="1">
    <location>
        <begin position="69"/>
        <end position="80"/>
    </location>
</feature>
<protein>
    <submittedName>
        <fullName evidence="2">Uncharacterized protein</fullName>
    </submittedName>
</protein>
<evidence type="ECO:0000313" key="2">
    <source>
        <dbReference type="EMBL" id="PWU52170.1"/>
    </source>
</evidence>
<feature type="compositionally biased region" description="Gly residues" evidence="1">
    <location>
        <begin position="1"/>
        <end position="10"/>
    </location>
</feature>
<gene>
    <name evidence="2" type="ORF">DLJ46_03585</name>
</gene>
<feature type="compositionally biased region" description="Low complexity" evidence="1">
    <location>
        <begin position="11"/>
        <end position="20"/>
    </location>
</feature>
<sequence length="80" mass="8883">MPRSGRGGARPGAARPGHGARQPRTRRTVAGSPRRRPGARRWRSDRECPVRLLLRSYGQSSPRRPPGPSGRSPGRPWNRP</sequence>
<dbReference type="AlphaFoldDB" id="A0A317KFB4"/>
<feature type="region of interest" description="Disordered" evidence="1">
    <location>
        <begin position="1"/>
        <end position="80"/>
    </location>
</feature>
<evidence type="ECO:0000313" key="3">
    <source>
        <dbReference type="Proteomes" id="UP000245683"/>
    </source>
</evidence>
<evidence type="ECO:0000256" key="1">
    <source>
        <dbReference type="SAM" id="MobiDB-lite"/>
    </source>
</evidence>
<feature type="compositionally biased region" description="Basic residues" evidence="1">
    <location>
        <begin position="21"/>
        <end position="41"/>
    </location>
</feature>
<name>A0A317KFB4_9ACTN</name>
<accession>A0A317KFB4</accession>
<dbReference type="Proteomes" id="UP000245683">
    <property type="component" value="Unassembled WGS sequence"/>
</dbReference>
<comment type="caution">
    <text evidence="2">The sequence shown here is derived from an EMBL/GenBank/DDBJ whole genome shotgun (WGS) entry which is preliminary data.</text>
</comment>
<reference evidence="3" key="1">
    <citation type="submission" date="2018-05" db="EMBL/GenBank/DDBJ databases">
        <title>Micromonospora globispora sp. nov. and Micromonospora rugosa sp. nov., isolated from marine sediment.</title>
        <authorList>
            <person name="Carro L."/>
            <person name="Aysel V."/>
            <person name="Cetin D."/>
            <person name="Igual J.M."/>
            <person name="Klenk H.-P."/>
            <person name="Trujillo M.E."/>
            <person name="Sahin N."/>
        </authorList>
    </citation>
    <scope>NUCLEOTIDE SEQUENCE [LARGE SCALE GENOMIC DNA]</scope>
    <source>
        <strain evidence="3">S2904</strain>
    </source>
</reference>
<proteinExistence type="predicted"/>
<dbReference type="EMBL" id="QGSV01000073">
    <property type="protein sequence ID" value="PWU52170.1"/>
    <property type="molecule type" value="Genomic_DNA"/>
</dbReference>
<organism evidence="2 3">
    <name type="scientific">Micromonospora globispora</name>
    <dbReference type="NCBI Taxonomy" id="1450148"/>
    <lineage>
        <taxon>Bacteria</taxon>
        <taxon>Bacillati</taxon>
        <taxon>Actinomycetota</taxon>
        <taxon>Actinomycetes</taxon>
        <taxon>Micromonosporales</taxon>
        <taxon>Micromonosporaceae</taxon>
        <taxon>Micromonospora</taxon>
    </lineage>
</organism>
<keyword evidence="3" id="KW-1185">Reference proteome</keyword>